<organism evidence="3">
    <name type="scientific">Clastoptera arizonana</name>
    <name type="common">Arizona spittle bug</name>
    <dbReference type="NCBI Taxonomy" id="38151"/>
    <lineage>
        <taxon>Eukaryota</taxon>
        <taxon>Metazoa</taxon>
        <taxon>Ecdysozoa</taxon>
        <taxon>Arthropoda</taxon>
        <taxon>Hexapoda</taxon>
        <taxon>Insecta</taxon>
        <taxon>Pterygota</taxon>
        <taxon>Neoptera</taxon>
        <taxon>Paraneoptera</taxon>
        <taxon>Hemiptera</taxon>
        <taxon>Auchenorrhyncha</taxon>
        <taxon>Cercopoidea</taxon>
        <taxon>Clastopteridae</taxon>
        <taxon>Clastoptera</taxon>
    </lineage>
</organism>
<evidence type="ECO:0000313" key="3">
    <source>
        <dbReference type="EMBL" id="JAS14341.1"/>
    </source>
</evidence>
<feature type="signal peptide" evidence="1">
    <location>
        <begin position="1"/>
        <end position="28"/>
    </location>
</feature>
<reference evidence="3" key="1">
    <citation type="submission" date="2015-12" db="EMBL/GenBank/DDBJ databases">
        <title>De novo transcriptome assembly of four potential Pierce s Disease insect vectors from Arizona vineyards.</title>
        <authorList>
            <person name="Tassone E.E."/>
        </authorList>
    </citation>
    <scope>NUCLEOTIDE SEQUENCE</scope>
</reference>
<gene>
    <name evidence="3" type="ORF">g.13332</name>
</gene>
<dbReference type="InterPro" id="IPR000566">
    <property type="entry name" value="Lipocln_cytosolic_FA-bd_dom"/>
</dbReference>
<feature type="chain" id="PRO_5008580484" description="Lipocalin/cytosolic fatty-acid binding domain-containing protein" evidence="1">
    <location>
        <begin position="29"/>
        <end position="202"/>
    </location>
</feature>
<dbReference type="AlphaFoldDB" id="A0A1B6CM25"/>
<accession>A0A1B6CM25</accession>
<name>A0A1B6CM25_9HEMI</name>
<evidence type="ECO:0000259" key="2">
    <source>
        <dbReference type="Pfam" id="PF00061"/>
    </source>
</evidence>
<dbReference type="EMBL" id="GEDC01022957">
    <property type="protein sequence ID" value="JAS14341.1"/>
    <property type="molecule type" value="Transcribed_RNA"/>
</dbReference>
<keyword evidence="1" id="KW-0732">Signal</keyword>
<protein>
    <recommendedName>
        <fullName evidence="2">Lipocalin/cytosolic fatty-acid binding domain-containing protein</fullName>
    </recommendedName>
</protein>
<dbReference type="Pfam" id="PF00061">
    <property type="entry name" value="Lipocalin"/>
    <property type="match status" value="1"/>
</dbReference>
<dbReference type="Gene3D" id="2.40.128.20">
    <property type="match status" value="1"/>
</dbReference>
<dbReference type="SUPFAM" id="SSF50814">
    <property type="entry name" value="Lipocalins"/>
    <property type="match status" value="1"/>
</dbReference>
<sequence length="202" mass="22876">MNQFKNTTLRAMIYKILILLSLGWQSSSESATSSCRNPSTVADFDINKFTNGWYTAARDMSNRADIDFFGQATCAKVNVFVDNPPNFLNINLLIGGVSPNVSGPYTTISSNKSKLKFYYTARKTYYDFSVVCTDYTSYAVTYLCGYLSDNTKTEFTLLIVRDVKEYDTIKNSAEFRRCVALVTDTLVDDIIRVEHNNCTNYN</sequence>
<evidence type="ECO:0000256" key="1">
    <source>
        <dbReference type="SAM" id="SignalP"/>
    </source>
</evidence>
<feature type="domain" description="Lipocalin/cytosolic fatty-acid binding" evidence="2">
    <location>
        <begin position="115"/>
        <end position="170"/>
    </location>
</feature>
<proteinExistence type="predicted"/>
<dbReference type="InterPro" id="IPR012674">
    <property type="entry name" value="Calycin"/>
</dbReference>